<dbReference type="SMART" id="SM00530">
    <property type="entry name" value="HTH_XRE"/>
    <property type="match status" value="1"/>
</dbReference>
<proteinExistence type="predicted"/>
<dbReference type="CDD" id="cd00093">
    <property type="entry name" value="HTH_XRE"/>
    <property type="match status" value="1"/>
</dbReference>
<organism evidence="2 3">
    <name type="scientific">Streptococcus uberis</name>
    <dbReference type="NCBI Taxonomy" id="1349"/>
    <lineage>
        <taxon>Bacteria</taxon>
        <taxon>Bacillati</taxon>
        <taxon>Bacillota</taxon>
        <taxon>Bacilli</taxon>
        <taxon>Lactobacillales</taxon>
        <taxon>Streptococcaceae</taxon>
        <taxon>Streptococcus</taxon>
    </lineage>
</organism>
<protein>
    <submittedName>
        <fullName evidence="2">Helix-turn-helix domain-containing protein</fullName>
    </submittedName>
</protein>
<dbReference type="Pfam" id="PF01381">
    <property type="entry name" value="HTH_3"/>
    <property type="match status" value="1"/>
</dbReference>
<keyword evidence="1" id="KW-0238">DNA-binding</keyword>
<evidence type="ECO:0000313" key="2">
    <source>
        <dbReference type="EMBL" id="MTD01841.1"/>
    </source>
</evidence>
<gene>
    <name evidence="2" type="ORF">GKS16_06115</name>
</gene>
<dbReference type="RefSeq" id="WP_154617560.1">
    <property type="nucleotide sequence ID" value="NZ_JADFBT010000012.1"/>
</dbReference>
<reference evidence="2 3" key="1">
    <citation type="submission" date="2019-11" db="EMBL/GenBank/DDBJ databases">
        <title>Streptococcus uberis isolated from clinical mastitis cases on a southeastern Queensland dairy.</title>
        <authorList>
            <person name="Workentine M.L."/>
            <person name="Price R."/>
            <person name="Olchowy T."/>
        </authorList>
    </citation>
    <scope>NUCLEOTIDE SEQUENCE [LARGE SCALE GENOMIC DNA]</scope>
    <source>
        <strain evidence="2 3">OLC4459-A17</strain>
    </source>
</reference>
<sequence>MSKLTLRMLRAKDNLNQRQAAELVGVTKDTWGNWERGNTTPKMEMAYHIAEVFNVKMDDIIFLTNNAV</sequence>
<dbReference type="EMBL" id="WLXI01000043">
    <property type="protein sequence ID" value="MTD01841.1"/>
    <property type="molecule type" value="Genomic_DNA"/>
</dbReference>
<comment type="caution">
    <text evidence="2">The sequence shown here is derived from an EMBL/GenBank/DDBJ whole genome shotgun (WGS) entry which is preliminary data.</text>
</comment>
<dbReference type="PANTHER" id="PTHR46558:SF4">
    <property type="entry name" value="DNA-BIDING PHAGE PROTEIN"/>
    <property type="match status" value="1"/>
</dbReference>
<evidence type="ECO:0000313" key="3">
    <source>
        <dbReference type="Proteomes" id="UP000483839"/>
    </source>
</evidence>
<dbReference type="SUPFAM" id="SSF47413">
    <property type="entry name" value="lambda repressor-like DNA-binding domains"/>
    <property type="match status" value="1"/>
</dbReference>
<accession>A0A6L6G907</accession>
<dbReference type="AlphaFoldDB" id="A0A6L6G907"/>
<dbReference type="InterPro" id="IPR001387">
    <property type="entry name" value="Cro/C1-type_HTH"/>
</dbReference>
<evidence type="ECO:0000256" key="1">
    <source>
        <dbReference type="ARBA" id="ARBA00023125"/>
    </source>
</evidence>
<dbReference type="PROSITE" id="PS50943">
    <property type="entry name" value="HTH_CROC1"/>
    <property type="match status" value="1"/>
</dbReference>
<name>A0A6L6G907_STRUB</name>
<dbReference type="PANTHER" id="PTHR46558">
    <property type="entry name" value="TRACRIPTIONAL REGULATORY PROTEIN-RELATED-RELATED"/>
    <property type="match status" value="1"/>
</dbReference>
<dbReference type="Proteomes" id="UP000483839">
    <property type="component" value="Unassembled WGS sequence"/>
</dbReference>
<dbReference type="InterPro" id="IPR010982">
    <property type="entry name" value="Lambda_DNA-bd_dom_sf"/>
</dbReference>
<dbReference type="GO" id="GO:0003677">
    <property type="term" value="F:DNA binding"/>
    <property type="evidence" value="ECO:0007669"/>
    <property type="project" value="UniProtKB-KW"/>
</dbReference>
<dbReference type="Gene3D" id="1.10.260.40">
    <property type="entry name" value="lambda repressor-like DNA-binding domains"/>
    <property type="match status" value="1"/>
</dbReference>